<dbReference type="STRING" id="421531.IX38_19855"/>
<dbReference type="AlphaFoldDB" id="A0A085Z0F3"/>
<dbReference type="InterPro" id="IPR034660">
    <property type="entry name" value="DinB/YfiT-like"/>
</dbReference>
<sequence>METKSNDVEIIKVQIFSNYKVISMNIDGITHEESMIFPNGEANCMNWILGHLIYIRNAFLNVLGEESVWDSEKFSCYNRGAIPLERIDEMITFKQLKSYLQQSQDKLEAKLITMESFSPETINDIATLSFHENYHSGQLGYLRRILGKPGAIK</sequence>
<protein>
    <recommendedName>
        <fullName evidence="3">DinB-like domain-containing protein</fullName>
    </recommendedName>
</protein>
<comment type="caution">
    <text evidence="1">The sequence shown here is derived from an EMBL/GenBank/DDBJ whole genome shotgun (WGS) entry which is preliminary data.</text>
</comment>
<accession>A0A085Z0F3</accession>
<proteinExistence type="predicted"/>
<evidence type="ECO:0000313" key="2">
    <source>
        <dbReference type="Proteomes" id="UP000028703"/>
    </source>
</evidence>
<gene>
    <name evidence="1" type="ORF">IX38_19855</name>
</gene>
<organism evidence="1 2">
    <name type="scientific">Chryseobacterium luteum</name>
    <dbReference type="NCBI Taxonomy" id="421531"/>
    <lineage>
        <taxon>Bacteria</taxon>
        <taxon>Pseudomonadati</taxon>
        <taxon>Bacteroidota</taxon>
        <taxon>Flavobacteriia</taxon>
        <taxon>Flavobacteriales</taxon>
        <taxon>Weeksellaceae</taxon>
        <taxon>Chryseobacterium group</taxon>
        <taxon>Chryseobacterium</taxon>
    </lineage>
</organism>
<evidence type="ECO:0000313" key="1">
    <source>
        <dbReference type="EMBL" id="KFE97916.1"/>
    </source>
</evidence>
<dbReference type="RefSeq" id="WP_034707531.1">
    <property type="nucleotide sequence ID" value="NZ_JPRO01000023.1"/>
</dbReference>
<dbReference type="Proteomes" id="UP000028703">
    <property type="component" value="Unassembled WGS sequence"/>
</dbReference>
<dbReference type="Gene3D" id="1.20.120.450">
    <property type="entry name" value="dinb family like domain"/>
    <property type="match status" value="1"/>
</dbReference>
<dbReference type="eggNOG" id="COG2318">
    <property type="taxonomic scope" value="Bacteria"/>
</dbReference>
<dbReference type="EMBL" id="JPRO01000023">
    <property type="protein sequence ID" value="KFE97916.1"/>
    <property type="molecule type" value="Genomic_DNA"/>
</dbReference>
<name>A0A085Z0F3_9FLAO</name>
<dbReference type="SUPFAM" id="SSF109854">
    <property type="entry name" value="DinB/YfiT-like putative metalloenzymes"/>
    <property type="match status" value="1"/>
</dbReference>
<keyword evidence="2" id="KW-1185">Reference proteome</keyword>
<dbReference type="OrthoDB" id="1266848at2"/>
<evidence type="ECO:0008006" key="3">
    <source>
        <dbReference type="Google" id="ProtNLM"/>
    </source>
</evidence>
<reference evidence="1 2" key="1">
    <citation type="submission" date="2014-07" db="EMBL/GenBank/DDBJ databases">
        <title>Genome of Chryseobacterium luteum DSM 18605.</title>
        <authorList>
            <person name="Stropko S.J."/>
            <person name="Pipes S.E."/>
            <person name="Newman J.D."/>
        </authorList>
    </citation>
    <scope>NUCLEOTIDE SEQUENCE [LARGE SCALE GENOMIC DNA]</scope>
    <source>
        <strain evidence="1 2">DSM 18605</strain>
    </source>
</reference>